<dbReference type="PROSITE" id="PS50093">
    <property type="entry name" value="PKD"/>
    <property type="match status" value="5"/>
</dbReference>
<dbReference type="Pfam" id="PF13585">
    <property type="entry name" value="CHU_C"/>
    <property type="match status" value="1"/>
</dbReference>
<dbReference type="KEGG" id="aup:AsAng_0007340"/>
<dbReference type="Gene3D" id="2.60.40.10">
    <property type="entry name" value="Immunoglobulins"/>
    <property type="match status" value="6"/>
</dbReference>
<dbReference type="Proteomes" id="UP001060919">
    <property type="component" value="Chromosome"/>
</dbReference>
<proteinExistence type="predicted"/>
<dbReference type="InterPro" id="IPR044023">
    <property type="entry name" value="Ig_7"/>
</dbReference>
<dbReference type="NCBIfam" id="TIGR04131">
    <property type="entry name" value="Bac_Flav_CTERM"/>
    <property type="match status" value="1"/>
</dbReference>
<dbReference type="EMBL" id="AP026867">
    <property type="protein sequence ID" value="BDS10029.1"/>
    <property type="molecule type" value="Genomic_DNA"/>
</dbReference>
<dbReference type="Pfam" id="PF18911">
    <property type="entry name" value="PKD_4"/>
    <property type="match status" value="4"/>
</dbReference>
<dbReference type="InterPro" id="IPR022409">
    <property type="entry name" value="PKD/Chitinase_dom"/>
</dbReference>
<organism evidence="2 3">
    <name type="scientific">Aureispira anguillae</name>
    <dbReference type="NCBI Taxonomy" id="2864201"/>
    <lineage>
        <taxon>Bacteria</taxon>
        <taxon>Pseudomonadati</taxon>
        <taxon>Bacteroidota</taxon>
        <taxon>Saprospiria</taxon>
        <taxon>Saprospirales</taxon>
        <taxon>Saprospiraceae</taxon>
        <taxon>Aureispira</taxon>
    </lineage>
</organism>
<feature type="domain" description="PKD" evidence="1">
    <location>
        <begin position="647"/>
        <end position="690"/>
    </location>
</feature>
<feature type="domain" description="PKD" evidence="1">
    <location>
        <begin position="312"/>
        <end position="359"/>
    </location>
</feature>
<keyword evidence="3" id="KW-1185">Reference proteome</keyword>
<reference evidence="2" key="1">
    <citation type="submission" date="2022-09" db="EMBL/GenBank/DDBJ databases">
        <title>Aureispira anguillicida sp. nov., isolated from Leptocephalus of Japanese eel Anguilla japonica.</title>
        <authorList>
            <person name="Yuasa K."/>
            <person name="Mekata T."/>
            <person name="Ikunari K."/>
        </authorList>
    </citation>
    <scope>NUCLEOTIDE SEQUENCE</scope>
    <source>
        <strain evidence="2">EL160426</strain>
    </source>
</reference>
<accession>A0A916DNP8</accession>
<dbReference type="SUPFAM" id="SSF49299">
    <property type="entry name" value="PKD domain"/>
    <property type="match status" value="8"/>
</dbReference>
<dbReference type="InterPro" id="IPR013783">
    <property type="entry name" value="Ig-like_fold"/>
</dbReference>
<evidence type="ECO:0000313" key="3">
    <source>
        <dbReference type="Proteomes" id="UP001060919"/>
    </source>
</evidence>
<dbReference type="InterPro" id="IPR026341">
    <property type="entry name" value="T9SS_type_B"/>
</dbReference>
<feature type="domain" description="PKD" evidence="1">
    <location>
        <begin position="411"/>
        <end position="455"/>
    </location>
</feature>
<dbReference type="InterPro" id="IPR000601">
    <property type="entry name" value="PKD_dom"/>
</dbReference>
<dbReference type="Pfam" id="PF19081">
    <property type="entry name" value="Ig_7"/>
    <property type="match status" value="1"/>
</dbReference>
<protein>
    <submittedName>
        <fullName evidence="2">PKD domain-containing protein</fullName>
    </submittedName>
</protein>
<feature type="domain" description="PKD" evidence="1">
    <location>
        <begin position="1158"/>
        <end position="1194"/>
    </location>
</feature>
<dbReference type="SMART" id="SM00089">
    <property type="entry name" value="PKD"/>
    <property type="match status" value="8"/>
</dbReference>
<name>A0A916DNP8_9BACT</name>
<gene>
    <name evidence="2" type="ORF">AsAng_0007340</name>
</gene>
<evidence type="ECO:0000259" key="1">
    <source>
        <dbReference type="PROSITE" id="PS50093"/>
    </source>
</evidence>
<dbReference type="CDD" id="cd00146">
    <property type="entry name" value="PKD"/>
    <property type="match status" value="3"/>
</dbReference>
<feature type="domain" description="PKD" evidence="1">
    <location>
        <begin position="1385"/>
        <end position="1430"/>
    </location>
</feature>
<dbReference type="RefSeq" id="WP_264791372.1">
    <property type="nucleotide sequence ID" value="NZ_AP026867.1"/>
</dbReference>
<dbReference type="InterPro" id="IPR035986">
    <property type="entry name" value="PKD_dom_sf"/>
</dbReference>
<sequence>MKKNYLHIICVYLLILSGIPLNVSATHMVGGEINYRCLGNDQYEIMVTVFRDCDTGVPWFDDPASVGVFDLNDSLIYDLRLTLRNNDTLDLNLSDPCLVAPPNVCIHTTTYIDTVTLPFQAGGYQIVYQRCCRNQDIVNIVAPTSTGATYSSYISEEALLTCNSSARFVEWPPVYICAGVPIVYDHSALDPDGDSIVYELCTPFTGASPSQSRPQPPNNPPYNPVTWQPPYSVDNMLGGPDSLRIDSLTGELTGTPDIIGVFVVGVCAKEYRNGVLISTTRRDFQYVVGVCGRLVSSAFFAPSIQCDNSLLVNFQNSSTSLGTGFTWFFGDTTTNTSSSYPNPSYIYPDTGRYTVTLIADPGTLCADTSVQEINLQYESITANFDVTTANCTDSFFLDVTDLTIDSISHIVRWNWDFGNGLTDTVPYPTTIYDQSGTYIITLDVLAANGCTANYTDTLSLDLPMIFSADTVGICTGDSTVVLNPGGNPNHTYLWSPATGLSSATAASPIASPTVPTTYQVTVTVPNGVDTCLLERSITVIFPPSITLDVFRDTFTCQDSISIVAFSNTAQLIEWTTDPTFNTIYTTGDSIRIPVTGVVRLFVRATDLAGCSIIDTVDVYKRNTPVVANWTYDILNCDTSFTVQFTDLTTDTSGGAISTWFWDFGDLTSSNQQNPVHTYAQSGGYLVAMEIVTVDGCIGRAEDYINILIPQLNSSDTVGICQGNTAVQLNLNGNAALQYQWSPGATLNDSTAVSPIATPATPTTYTVTITAINGLDTCINIEQVHVNFPPLVNVTVPSLTVYCGNTASLTATSPTALSYEWAGDPSFHTILGTGNPYIATPATFPYAGYYVRATDAYGCTATAFALVQQNPVPISPNFSYQSLGCSDTMAIQFTDLTLDTAVSPIASWLWTCSDGQTSTQQHPLLIFTQSQATIVSLQVTLANGCTAVVSDTLVLNIASLTNDSTVVLCNGDATVVLNAGGNPNLNYQWSPAAFLSTNTGPTPIATPPSTPFVYTVTVTGYSSIDTCVAIQDITVIQAPPILIEVPKDTITCAGVFNIQANITNATQIDWSFSPLFNPITLSNVTSFFIGLPAAPYDLSMYVRATDQYGCIAEDTARVLRRNVPIPVNFASQLNTCEDTLEVAFTNNTLFPSGLQLQGYSWNFGNGKTTATTHGLSQYTTSGTYHVSLTATSVNGCTGTFVDTLDYNLPIINSNDSIGLCGGDSIQLNIGGNTNLSYQWSPITGLNNPLIASPMASPNSTTTYTVTVTAPNGIDTCVMVHDVVVGVDAFVFEAMEDTVLCRNQIELMVNAPTASSIEWSLDRDFNLIIGAGNPLVTNINDARWFYVRGTDHFGCEGLDSVFVHYRGNNIPVDFRMVPVNCGDSLMVQFQDISNDSMITNWNWNLGNGQVSTLQNPIATYYADSNYTINLQVQITGNCTGQISKQLSVQIPELEIPNQNLTACTSDSLTLAIQTKPNLTYVWSPSLGLLDSTVANPILLPSVSTTYKVRVYAYSNLGGIVDTCWLEDSIQVLVNPEPTLEVQGDTILCDAAVHLVANSPQLNNYEWAKTSDFQVIIDTDSLFLGTLNSRQASYYVRVQDSLGCIAVDSVTVNGYWVAITLDSFYISCDTQPISLVVHNQNALDALSYTWTPATAILTGQGTDSITTFPNTGTNLTVIGTNSYGCIDSAQTIVNIAPPLNLTVPSDTLICDSTIMLTASSSQAMVQYKWSNTSNFNNLLGQNASLSTNVVNNQNVYYVQVEDSLGCKKVDSINIAYRPVAILLDSAAIICTTGTASLVATNLTIGDSLTYNWLPNGNILSGQGTDSIVVGPYTTTTYSATATNQYGCTTTAQTIVAVSLNNPPLSISASTDTMYIGTDVQLIATQQAGYSYSWASDPTLSSTIIYNPIATPEATTTYYLTITDAWGCTTMDSITIYVTDGLCGEPNIFVPNAFTPDDDGHNDVFYVEGVNITDLKLIIYNRWGEQVFQSNAKSMGWDGTFKGKDCPTDVYGYYMECRCLDGNEFTKKGNITLLR</sequence>
<evidence type="ECO:0000313" key="2">
    <source>
        <dbReference type="EMBL" id="BDS10029.1"/>
    </source>
</evidence>